<dbReference type="CDD" id="cd01347">
    <property type="entry name" value="ligand_gated_channel"/>
    <property type="match status" value="1"/>
</dbReference>
<dbReference type="InterPro" id="IPR012910">
    <property type="entry name" value="Plug_dom"/>
</dbReference>
<evidence type="ECO:0000259" key="12">
    <source>
        <dbReference type="Pfam" id="PF07715"/>
    </source>
</evidence>
<proteinExistence type="inferred from homology"/>
<keyword evidence="13" id="KW-0675">Receptor</keyword>
<dbReference type="InterPro" id="IPR039426">
    <property type="entry name" value="TonB-dep_rcpt-like"/>
</dbReference>
<dbReference type="Proteomes" id="UP001620408">
    <property type="component" value="Unassembled WGS sequence"/>
</dbReference>
<dbReference type="Pfam" id="PF07715">
    <property type="entry name" value="Plug"/>
    <property type="match status" value="1"/>
</dbReference>
<feature type="signal peptide" evidence="10">
    <location>
        <begin position="1"/>
        <end position="29"/>
    </location>
</feature>
<dbReference type="Gene3D" id="2.40.170.20">
    <property type="entry name" value="TonB-dependent receptor, beta-barrel domain"/>
    <property type="match status" value="1"/>
</dbReference>
<dbReference type="PROSITE" id="PS52016">
    <property type="entry name" value="TONB_DEPENDENT_REC_3"/>
    <property type="match status" value="1"/>
</dbReference>
<evidence type="ECO:0000256" key="5">
    <source>
        <dbReference type="ARBA" id="ARBA00023077"/>
    </source>
</evidence>
<evidence type="ECO:0000256" key="2">
    <source>
        <dbReference type="ARBA" id="ARBA00022448"/>
    </source>
</evidence>
<keyword evidence="6 8" id="KW-0472">Membrane</keyword>
<evidence type="ECO:0000313" key="14">
    <source>
        <dbReference type="Proteomes" id="UP001620408"/>
    </source>
</evidence>
<evidence type="ECO:0000256" key="8">
    <source>
        <dbReference type="PROSITE-ProRule" id="PRU01360"/>
    </source>
</evidence>
<gene>
    <name evidence="13" type="ORF">ISS97_02020</name>
</gene>
<name>A0ABW8K224_9GAMM</name>
<organism evidence="13 14">
    <name type="scientific">Dyella koreensis</name>
    <dbReference type="NCBI Taxonomy" id="311235"/>
    <lineage>
        <taxon>Bacteria</taxon>
        <taxon>Pseudomonadati</taxon>
        <taxon>Pseudomonadota</taxon>
        <taxon>Gammaproteobacteria</taxon>
        <taxon>Lysobacterales</taxon>
        <taxon>Rhodanobacteraceae</taxon>
        <taxon>Dyella</taxon>
    </lineage>
</organism>
<comment type="subcellular location">
    <subcellularLocation>
        <location evidence="1 8">Cell outer membrane</location>
        <topology evidence="1 8">Multi-pass membrane protein</topology>
    </subcellularLocation>
</comment>
<dbReference type="Gene3D" id="2.170.130.10">
    <property type="entry name" value="TonB-dependent receptor, plug domain"/>
    <property type="match status" value="1"/>
</dbReference>
<protein>
    <submittedName>
        <fullName evidence="13">TonB-dependent receptor</fullName>
    </submittedName>
</protein>
<evidence type="ECO:0000256" key="3">
    <source>
        <dbReference type="ARBA" id="ARBA00022452"/>
    </source>
</evidence>
<keyword evidence="2 8" id="KW-0813">Transport</keyword>
<comment type="similarity">
    <text evidence="8 9">Belongs to the TonB-dependent receptor family.</text>
</comment>
<dbReference type="PANTHER" id="PTHR47234">
    <property type="match status" value="1"/>
</dbReference>
<dbReference type="InterPro" id="IPR036942">
    <property type="entry name" value="Beta-barrel_TonB_sf"/>
</dbReference>
<dbReference type="EMBL" id="JADIKD010000006">
    <property type="protein sequence ID" value="MFK2916027.1"/>
    <property type="molecule type" value="Genomic_DNA"/>
</dbReference>
<feature type="chain" id="PRO_5045774063" evidence="10">
    <location>
        <begin position="30"/>
        <end position="927"/>
    </location>
</feature>
<evidence type="ECO:0000256" key="7">
    <source>
        <dbReference type="ARBA" id="ARBA00023237"/>
    </source>
</evidence>
<evidence type="ECO:0000256" key="10">
    <source>
        <dbReference type="SAM" id="SignalP"/>
    </source>
</evidence>
<keyword evidence="5 9" id="KW-0798">TonB box</keyword>
<accession>A0ABW8K224</accession>
<feature type="domain" description="TonB-dependent receptor plug" evidence="12">
    <location>
        <begin position="57"/>
        <end position="173"/>
    </location>
</feature>
<evidence type="ECO:0000256" key="4">
    <source>
        <dbReference type="ARBA" id="ARBA00022692"/>
    </source>
</evidence>
<evidence type="ECO:0000259" key="11">
    <source>
        <dbReference type="Pfam" id="PF00593"/>
    </source>
</evidence>
<dbReference type="RefSeq" id="WP_379984687.1">
    <property type="nucleotide sequence ID" value="NZ_JADIKD010000006.1"/>
</dbReference>
<evidence type="ECO:0000256" key="1">
    <source>
        <dbReference type="ARBA" id="ARBA00004571"/>
    </source>
</evidence>
<feature type="domain" description="TonB-dependent receptor-like beta-barrel" evidence="11">
    <location>
        <begin position="392"/>
        <end position="888"/>
    </location>
</feature>
<keyword evidence="14" id="KW-1185">Reference proteome</keyword>
<keyword evidence="4 8" id="KW-0812">Transmembrane</keyword>
<evidence type="ECO:0000313" key="13">
    <source>
        <dbReference type="EMBL" id="MFK2916027.1"/>
    </source>
</evidence>
<dbReference type="InterPro" id="IPR037066">
    <property type="entry name" value="Plug_dom_sf"/>
</dbReference>
<dbReference type="SUPFAM" id="SSF56935">
    <property type="entry name" value="Porins"/>
    <property type="match status" value="1"/>
</dbReference>
<reference evidence="13 14" key="1">
    <citation type="submission" date="2020-10" db="EMBL/GenBank/DDBJ databases">
        <title>Phylogeny of dyella-like bacteria.</title>
        <authorList>
            <person name="Fu J."/>
        </authorList>
    </citation>
    <scope>NUCLEOTIDE SEQUENCE [LARGE SCALE GENOMIC DNA]</scope>
    <source>
        <strain evidence="13 14">BB4</strain>
    </source>
</reference>
<dbReference type="Pfam" id="PF00593">
    <property type="entry name" value="TonB_dep_Rec_b-barrel"/>
    <property type="match status" value="1"/>
</dbReference>
<evidence type="ECO:0000256" key="9">
    <source>
        <dbReference type="RuleBase" id="RU003357"/>
    </source>
</evidence>
<keyword evidence="10" id="KW-0732">Signal</keyword>
<dbReference type="PANTHER" id="PTHR47234:SF2">
    <property type="entry name" value="TONB-DEPENDENT RECEPTOR"/>
    <property type="match status" value="1"/>
</dbReference>
<keyword evidence="7 8" id="KW-0998">Cell outer membrane</keyword>
<sequence length="927" mass="98909">MRFKTKLLRDSIVFALVAGSTVFASTAAAQQTTKDEDTKTLERIVVTGSNIPRIDTETASPVQVISRQEIERSGKATIAEYLQTLTSDGAGSIPKTFGNGFAGGGAGISLRGLGAGSTLVLLNGRRMAPFGLADDGQKVFTDLSTIPMEAVERVEVLKDGASAIYGSDAIAGVVNIILRKDFTGAVAKASYGVSDYGDGNQWKGSLTAGTGTLAKDRYNVFFNLEASKTEEVFVNDRRDRDWIGNGDLRHWGYSLAGSPNLGGGITGGGTVGGNSPTGNVRNPKTGLYQSLPGCSTFSPVISPADPGGGCLWQVGRFRTLTPNDATINFFARGTYALSDHAELYSEFGYSNKKTKFQTTPSGVSGSWGYPGGPVNASSGPGAVVLGAGHPDNPFGAAARLRYSAWDVGPRRILTDNDFYRFLVGVKGTFGDWDYDVGYLHSETSITNKRHGFLRYSHVRTALSDPNSPVGYWRIGQNAYLNSRALYDYISPDIQADATSKLDSIDAKVSRSLMDLPGGPLGLSIGGEYRRQSIDLSPQTYTDIGDIIGLGYSSYKGVQQVAAGYIELVAPVTKTIELSAAARVDAYRHGDTSTTPKVGVKWTPAPWIALRATYAEGFRAPNPAESGKGGLAAFSTARDPVRCPGGTPAPGATQGDCAVPIAIITSPNPNLKPEESKSYTFGVVLDPTDTTSLTIDAWRIKRTNEINQGDTAAAIAAGNVIRSDNNLPGIPNSGSLLATQVGYINSASTTVRGIDLDVRQRFEMGDYGRLRLDLQWSRTNSFERKDAGVTRQYAGTHGNCDTTNCIGTPKNRINFGASWDIKSFNFGAVVNYIGSFKNVAFEGDVCANTFADGTPAPRGCKIPSFYTIDLSGRWKPADNWEIFGSIQNVTDKVAPLDPLTYGAMNYNPLHSSGAIGRYYTIGAKYAFQ</sequence>
<dbReference type="InterPro" id="IPR000531">
    <property type="entry name" value="Beta-barrel_TonB"/>
</dbReference>
<keyword evidence="3 8" id="KW-1134">Transmembrane beta strand</keyword>
<comment type="caution">
    <text evidence="13">The sequence shown here is derived from an EMBL/GenBank/DDBJ whole genome shotgun (WGS) entry which is preliminary data.</text>
</comment>
<evidence type="ECO:0000256" key="6">
    <source>
        <dbReference type="ARBA" id="ARBA00023136"/>
    </source>
</evidence>